<sequence length="60" mass="6923">MSLYMRGYRICNRRQDLSSLLLDFDFVFFVISSPAKHFHNLRVSSAPAETTVEPSGDMHM</sequence>
<reference evidence="1" key="1">
    <citation type="submission" date="2014-12" db="EMBL/GenBank/DDBJ databases">
        <title>Insight into the proteome of Arion vulgaris.</title>
        <authorList>
            <person name="Aradska J."/>
            <person name="Bulat T."/>
            <person name="Smidak R."/>
            <person name="Sarate P."/>
            <person name="Gangsoo J."/>
            <person name="Sialana F."/>
            <person name="Bilban M."/>
            <person name="Lubec G."/>
        </authorList>
    </citation>
    <scope>NUCLEOTIDE SEQUENCE</scope>
    <source>
        <tissue evidence="1">Skin</tissue>
    </source>
</reference>
<organism evidence="1">
    <name type="scientific">Arion vulgaris</name>
    <dbReference type="NCBI Taxonomy" id="1028688"/>
    <lineage>
        <taxon>Eukaryota</taxon>
        <taxon>Metazoa</taxon>
        <taxon>Spiralia</taxon>
        <taxon>Lophotrochozoa</taxon>
        <taxon>Mollusca</taxon>
        <taxon>Gastropoda</taxon>
        <taxon>Heterobranchia</taxon>
        <taxon>Euthyneura</taxon>
        <taxon>Panpulmonata</taxon>
        <taxon>Eupulmonata</taxon>
        <taxon>Stylommatophora</taxon>
        <taxon>Helicina</taxon>
        <taxon>Arionoidea</taxon>
        <taxon>Arionidae</taxon>
        <taxon>Arion</taxon>
    </lineage>
</organism>
<dbReference type="EMBL" id="HACG01028603">
    <property type="protein sequence ID" value="CEK75468.1"/>
    <property type="molecule type" value="Transcribed_RNA"/>
</dbReference>
<protein>
    <submittedName>
        <fullName evidence="1">Uncharacterized protein</fullName>
    </submittedName>
</protein>
<proteinExistence type="predicted"/>
<dbReference type="AlphaFoldDB" id="A0A0B7A4D9"/>
<accession>A0A0B7A4D9</accession>
<name>A0A0B7A4D9_9EUPU</name>
<evidence type="ECO:0000313" key="2">
    <source>
        <dbReference type="EMBL" id="CEK75468.1"/>
    </source>
</evidence>
<gene>
    <name evidence="1" type="primary">ORF95660</name>
    <name evidence="2" type="synonym">ORF95666</name>
</gene>
<dbReference type="EMBL" id="HACG01028602">
    <property type="protein sequence ID" value="CEK75467.1"/>
    <property type="molecule type" value="Transcribed_RNA"/>
</dbReference>
<evidence type="ECO:0000313" key="1">
    <source>
        <dbReference type="EMBL" id="CEK75467.1"/>
    </source>
</evidence>